<evidence type="ECO:0000256" key="1">
    <source>
        <dbReference type="ARBA" id="ARBA00023125"/>
    </source>
</evidence>
<proteinExistence type="predicted"/>
<organism evidence="3 4">
    <name type="scientific">Oceanobacillus halophilus</name>
    <dbReference type="NCBI Taxonomy" id="930130"/>
    <lineage>
        <taxon>Bacteria</taxon>
        <taxon>Bacillati</taxon>
        <taxon>Bacillota</taxon>
        <taxon>Bacilli</taxon>
        <taxon>Bacillales</taxon>
        <taxon>Bacillaceae</taxon>
        <taxon>Oceanobacillus</taxon>
    </lineage>
</organism>
<comment type="caution">
    <text evidence="3">The sequence shown here is derived from an EMBL/GenBank/DDBJ whole genome shotgun (WGS) entry which is preliminary data.</text>
</comment>
<keyword evidence="4" id="KW-1185">Reference proteome</keyword>
<dbReference type="EMBL" id="RBZP01000006">
    <property type="protein sequence ID" value="RKQ33496.1"/>
    <property type="molecule type" value="Genomic_DNA"/>
</dbReference>
<sequence length="123" mass="14175">MIGEKIQKIRKSKGLTLSECAERANISKSYLSNIERNLNQNPSIQIIEKIAAVLGVEVNTLIKRESLLEQTPETEWLEFVKDLKKSGIKTHELQEYKTVIEFAKWQKEKSTTKQEVKKKNGKC</sequence>
<dbReference type="OrthoDB" id="1859224at2"/>
<dbReference type="PROSITE" id="PS50943">
    <property type="entry name" value="HTH_CROC1"/>
    <property type="match status" value="1"/>
</dbReference>
<dbReference type="RefSeq" id="WP_121204227.1">
    <property type="nucleotide sequence ID" value="NZ_RBZP01000006.1"/>
</dbReference>
<feature type="domain" description="HTH cro/C1-type" evidence="2">
    <location>
        <begin position="6"/>
        <end position="61"/>
    </location>
</feature>
<dbReference type="GO" id="GO:0003700">
    <property type="term" value="F:DNA-binding transcription factor activity"/>
    <property type="evidence" value="ECO:0007669"/>
    <property type="project" value="TreeGrafter"/>
</dbReference>
<keyword evidence="1" id="KW-0238">DNA-binding</keyword>
<dbReference type="Pfam" id="PF01381">
    <property type="entry name" value="HTH_3"/>
    <property type="match status" value="1"/>
</dbReference>
<accession>A0A495A2A0</accession>
<dbReference type="GO" id="GO:0005829">
    <property type="term" value="C:cytosol"/>
    <property type="evidence" value="ECO:0007669"/>
    <property type="project" value="TreeGrafter"/>
</dbReference>
<dbReference type="GO" id="GO:0003677">
    <property type="term" value="F:DNA binding"/>
    <property type="evidence" value="ECO:0007669"/>
    <property type="project" value="UniProtKB-KW"/>
</dbReference>
<dbReference type="PANTHER" id="PTHR46797">
    <property type="entry name" value="HTH-TYPE TRANSCRIPTIONAL REGULATOR"/>
    <property type="match status" value="1"/>
</dbReference>
<protein>
    <submittedName>
        <fullName evidence="3">XRE family transcriptional regulator</fullName>
    </submittedName>
</protein>
<name>A0A495A2A0_9BACI</name>
<evidence type="ECO:0000313" key="4">
    <source>
        <dbReference type="Proteomes" id="UP000269301"/>
    </source>
</evidence>
<dbReference type="InterPro" id="IPR010982">
    <property type="entry name" value="Lambda_DNA-bd_dom_sf"/>
</dbReference>
<dbReference type="CDD" id="cd00093">
    <property type="entry name" value="HTH_XRE"/>
    <property type="match status" value="1"/>
</dbReference>
<gene>
    <name evidence="3" type="ORF">D8M06_09810</name>
</gene>
<evidence type="ECO:0000313" key="3">
    <source>
        <dbReference type="EMBL" id="RKQ33496.1"/>
    </source>
</evidence>
<dbReference type="Gene3D" id="1.10.260.40">
    <property type="entry name" value="lambda repressor-like DNA-binding domains"/>
    <property type="match status" value="1"/>
</dbReference>
<reference evidence="3 4" key="1">
    <citation type="journal article" date="2016" name="Int. J. Syst. Evol. Microbiol.">
        <title>Oceanobacillus halophilus sp. nov., a novel moderately halophilic bacterium from a hypersaline lake.</title>
        <authorList>
            <person name="Amoozegar M.A."/>
            <person name="Bagheri M."/>
            <person name="Makhdoumi A."/>
            <person name="Nikou M.M."/>
            <person name="Fazeli S.A.S."/>
            <person name="Schumann P."/>
            <person name="Sproer C."/>
            <person name="Sanchez-Porro C."/>
            <person name="Ventosa A."/>
        </authorList>
    </citation>
    <scope>NUCLEOTIDE SEQUENCE [LARGE SCALE GENOMIC DNA]</scope>
    <source>
        <strain evidence="3 4">DSM 23996</strain>
    </source>
</reference>
<dbReference type="Proteomes" id="UP000269301">
    <property type="component" value="Unassembled WGS sequence"/>
</dbReference>
<dbReference type="SUPFAM" id="SSF47413">
    <property type="entry name" value="lambda repressor-like DNA-binding domains"/>
    <property type="match status" value="1"/>
</dbReference>
<dbReference type="SMART" id="SM00530">
    <property type="entry name" value="HTH_XRE"/>
    <property type="match status" value="1"/>
</dbReference>
<dbReference type="PANTHER" id="PTHR46797:SF1">
    <property type="entry name" value="METHYLPHOSPHONATE SYNTHASE"/>
    <property type="match status" value="1"/>
</dbReference>
<dbReference type="InterPro" id="IPR050807">
    <property type="entry name" value="TransReg_Diox_bact_type"/>
</dbReference>
<dbReference type="InterPro" id="IPR001387">
    <property type="entry name" value="Cro/C1-type_HTH"/>
</dbReference>
<dbReference type="AlphaFoldDB" id="A0A495A2A0"/>
<evidence type="ECO:0000259" key="2">
    <source>
        <dbReference type="PROSITE" id="PS50943"/>
    </source>
</evidence>